<dbReference type="RefSeq" id="WP_346240146.1">
    <property type="nucleotide sequence ID" value="NZ_JAZHYP010000001.1"/>
</dbReference>
<comment type="caution">
    <text evidence="1">The sequence shown here is derived from an EMBL/GenBank/DDBJ whole genome shotgun (WGS) entry which is preliminary data.</text>
</comment>
<proteinExistence type="predicted"/>
<gene>
    <name evidence="1" type="ORF">VP395_02605</name>
</gene>
<keyword evidence="2" id="KW-1185">Reference proteome</keyword>
<name>A0ABV0AAU3_9FLAO</name>
<dbReference type="InterPro" id="IPR021272">
    <property type="entry name" value="DUF2851"/>
</dbReference>
<evidence type="ECO:0000313" key="2">
    <source>
        <dbReference type="Proteomes" id="UP001416393"/>
    </source>
</evidence>
<dbReference type="EMBL" id="JAZHYP010000001">
    <property type="protein sequence ID" value="MEN3322604.1"/>
    <property type="molecule type" value="Genomic_DNA"/>
</dbReference>
<sequence length="423" mass="49124">MQEDFLHYIWKHRKFEQNNLETTQGDSVLVASVGQHNFNSGPDFFNAQLKIGNQLWAGNVEIHVKSSDWFLHNHEQDKAYDTIILHVVWDHDTDVFRSDNTVVPTLQLKDFTRKEVLNNYEKLFLKNGKWINCENDFASVEGFLRNNWLERLYFERLERKSETIQNLLKETKNDWEAVFFIMLAKNFGLKVNGESFYSIAKSIDFPVVRKSQVNKQTLEALLFGQAGMLEEGFENAYYTDLVKEYKFLKQKFNLENNTVTPLQFFRLRPPNFPTIRLSQLASLYYEHKNLFSNVMEAESLEAFYKLFKVSASSFWSSHYTFQKTSKTSTKTLTRSFIDLLLINTVLPVKFCYSKEKGEEVDTVILKIASEIASEKNGIVDAFNGLKKVSNSSLQSQALIQLKNEYCNKNKCLQCAIGNSLINP</sequence>
<organism evidence="1 2">
    <name type="scientific">Mariniflexile soesokkakense</name>
    <dbReference type="NCBI Taxonomy" id="1343160"/>
    <lineage>
        <taxon>Bacteria</taxon>
        <taxon>Pseudomonadati</taxon>
        <taxon>Bacteroidota</taxon>
        <taxon>Flavobacteriia</taxon>
        <taxon>Flavobacteriales</taxon>
        <taxon>Flavobacteriaceae</taxon>
        <taxon>Mariniflexile</taxon>
    </lineage>
</organism>
<dbReference type="Proteomes" id="UP001416393">
    <property type="component" value="Unassembled WGS sequence"/>
</dbReference>
<evidence type="ECO:0000313" key="1">
    <source>
        <dbReference type="EMBL" id="MEN3322604.1"/>
    </source>
</evidence>
<reference evidence="1 2" key="1">
    <citation type="submission" date="2024-01" db="EMBL/GenBank/DDBJ databases">
        <title>Mariniflexile litorale sp. nov., isolated from the shallow sediments of the Sea of Japan.</title>
        <authorList>
            <person name="Romanenko L."/>
            <person name="Bystritskaya E."/>
            <person name="Isaeva M."/>
        </authorList>
    </citation>
    <scope>NUCLEOTIDE SEQUENCE [LARGE SCALE GENOMIC DNA]</scope>
    <source>
        <strain evidence="1 2">KCTC 32427</strain>
    </source>
</reference>
<dbReference type="Pfam" id="PF11013">
    <property type="entry name" value="DUF2851"/>
    <property type="match status" value="1"/>
</dbReference>
<accession>A0ABV0AAU3</accession>
<protein>
    <submittedName>
        <fullName evidence="1">DUF2851 family protein</fullName>
    </submittedName>
</protein>